<keyword evidence="1" id="KW-0472">Membrane</keyword>
<keyword evidence="1" id="KW-1133">Transmembrane helix</keyword>
<gene>
    <name evidence="2" type="ORF">QQF64_002969</name>
</gene>
<sequence>MVPSVLAVFFTVVFEIVGASFGLPAHTRRCNGRPYHWKDVVWGYCMAFLAAVLHLRSYHVYTLSCGCGLVVFALRGAIRRCNALWKIRYARHYD</sequence>
<accession>A0ABR3MKP1</accession>
<dbReference type="EMBL" id="JAYMGO010000011">
    <property type="protein sequence ID" value="KAL1264942.1"/>
    <property type="molecule type" value="Genomic_DNA"/>
</dbReference>
<reference evidence="2 3" key="1">
    <citation type="submission" date="2023-09" db="EMBL/GenBank/DDBJ databases">
        <authorList>
            <person name="Wang M."/>
        </authorList>
    </citation>
    <scope>NUCLEOTIDE SEQUENCE [LARGE SCALE GENOMIC DNA]</scope>
    <source>
        <strain evidence="2">GT-2023</strain>
        <tissue evidence="2">Liver</tissue>
    </source>
</reference>
<dbReference type="Proteomes" id="UP001558613">
    <property type="component" value="Unassembled WGS sequence"/>
</dbReference>
<evidence type="ECO:0000313" key="3">
    <source>
        <dbReference type="Proteomes" id="UP001558613"/>
    </source>
</evidence>
<evidence type="ECO:0000256" key="1">
    <source>
        <dbReference type="SAM" id="Phobius"/>
    </source>
</evidence>
<feature type="transmembrane region" description="Helical" evidence="1">
    <location>
        <begin position="6"/>
        <end position="25"/>
    </location>
</feature>
<comment type="caution">
    <text evidence="2">The sequence shown here is derived from an EMBL/GenBank/DDBJ whole genome shotgun (WGS) entry which is preliminary data.</text>
</comment>
<name>A0ABR3MKP1_9TELE</name>
<proteinExistence type="predicted"/>
<keyword evidence="3" id="KW-1185">Reference proteome</keyword>
<keyword evidence="1" id="KW-0812">Transmembrane</keyword>
<feature type="transmembrane region" description="Helical" evidence="1">
    <location>
        <begin position="61"/>
        <end position="78"/>
    </location>
</feature>
<organism evidence="2 3">
    <name type="scientific">Cirrhinus molitorella</name>
    <name type="common">mud carp</name>
    <dbReference type="NCBI Taxonomy" id="172907"/>
    <lineage>
        <taxon>Eukaryota</taxon>
        <taxon>Metazoa</taxon>
        <taxon>Chordata</taxon>
        <taxon>Craniata</taxon>
        <taxon>Vertebrata</taxon>
        <taxon>Euteleostomi</taxon>
        <taxon>Actinopterygii</taxon>
        <taxon>Neopterygii</taxon>
        <taxon>Teleostei</taxon>
        <taxon>Ostariophysi</taxon>
        <taxon>Cypriniformes</taxon>
        <taxon>Cyprinidae</taxon>
        <taxon>Labeoninae</taxon>
        <taxon>Labeonini</taxon>
        <taxon>Cirrhinus</taxon>
    </lineage>
</organism>
<protein>
    <submittedName>
        <fullName evidence="2">Uncharacterized protein</fullName>
    </submittedName>
</protein>
<feature type="transmembrane region" description="Helical" evidence="1">
    <location>
        <begin position="37"/>
        <end position="55"/>
    </location>
</feature>
<evidence type="ECO:0000313" key="2">
    <source>
        <dbReference type="EMBL" id="KAL1264942.1"/>
    </source>
</evidence>